<dbReference type="Pfam" id="PF16976">
    <property type="entry name" value="RcpC"/>
    <property type="match status" value="1"/>
</dbReference>
<dbReference type="CDD" id="cd11614">
    <property type="entry name" value="SAF_CpaB_FlgA_like"/>
    <property type="match status" value="1"/>
</dbReference>
<feature type="region of interest" description="Disordered" evidence="1">
    <location>
        <begin position="263"/>
        <end position="294"/>
    </location>
</feature>
<protein>
    <submittedName>
        <fullName evidence="3">Flp pilus assembly protein CpaB</fullName>
    </submittedName>
</protein>
<dbReference type="AlphaFoldDB" id="A0A346A181"/>
<organism evidence="3 4">
    <name type="scientific">Pseudolabrys taiwanensis</name>
    <dbReference type="NCBI Taxonomy" id="331696"/>
    <lineage>
        <taxon>Bacteria</taxon>
        <taxon>Pseudomonadati</taxon>
        <taxon>Pseudomonadota</taxon>
        <taxon>Alphaproteobacteria</taxon>
        <taxon>Hyphomicrobiales</taxon>
        <taxon>Xanthobacteraceae</taxon>
        <taxon>Pseudolabrys</taxon>
    </lineage>
</organism>
<evidence type="ECO:0000313" key="4">
    <source>
        <dbReference type="Proteomes" id="UP000254889"/>
    </source>
</evidence>
<evidence type="ECO:0000259" key="2">
    <source>
        <dbReference type="SMART" id="SM00858"/>
    </source>
</evidence>
<keyword evidence="4" id="KW-1185">Reference proteome</keyword>
<dbReference type="OrthoDB" id="163768at2"/>
<accession>A0A346A181</accession>
<dbReference type="SMART" id="SM00858">
    <property type="entry name" value="SAF"/>
    <property type="match status" value="1"/>
</dbReference>
<dbReference type="InterPro" id="IPR031571">
    <property type="entry name" value="RcpC_dom"/>
</dbReference>
<name>A0A346A181_9HYPH</name>
<evidence type="ECO:0000313" key="3">
    <source>
        <dbReference type="EMBL" id="AXK82928.1"/>
    </source>
</evidence>
<reference evidence="3 4" key="1">
    <citation type="submission" date="2018-07" db="EMBL/GenBank/DDBJ databases">
        <authorList>
            <person name="Quirk P.G."/>
            <person name="Krulwich T.A."/>
        </authorList>
    </citation>
    <scope>NUCLEOTIDE SEQUENCE [LARGE SCALE GENOMIC DNA]</scope>
    <source>
        <strain evidence="3 4">CC-BB4</strain>
    </source>
</reference>
<evidence type="ECO:0000256" key="1">
    <source>
        <dbReference type="SAM" id="MobiDB-lite"/>
    </source>
</evidence>
<dbReference type="EMBL" id="CP031417">
    <property type="protein sequence ID" value="AXK82928.1"/>
    <property type="molecule type" value="Genomic_DNA"/>
</dbReference>
<dbReference type="RefSeq" id="WP_115693307.1">
    <property type="nucleotide sequence ID" value="NZ_CP031417.1"/>
</dbReference>
<dbReference type="Proteomes" id="UP000254889">
    <property type="component" value="Chromosome"/>
</dbReference>
<sequence length="294" mass="30823">MSFRNILLALGVLSLVGGLALSILWMGQIGTAPPPEGPPPRQAVLVATHAVAAGTLLRREDMRWRETAAGDIHPGNLLRGQVAEADFAGAIARRDFAADEPLIASELVRPNERQFLAAALKPGMRAVSIAVDAPQSAAGLILPGDQVDVILTQTFADTAADPNVRSVAETVLRDVRVIAIDQALSGPGQPATAPARGLAATEPRLPRTVTFEVTEKEAERLIVAAQLGRLQLSVRSLEIAPSPPVAVARREAAPTWAADVSPALNELTRRKPPGAATAGVESAVRRPPPDQGMP</sequence>
<dbReference type="NCBIfam" id="TIGR03177">
    <property type="entry name" value="pilus_cpaB"/>
    <property type="match status" value="1"/>
</dbReference>
<proteinExistence type="predicted"/>
<gene>
    <name evidence="3" type="primary">cpaB</name>
    <name evidence="3" type="ORF">DW352_21835</name>
</gene>
<dbReference type="InterPro" id="IPR017592">
    <property type="entry name" value="Pilus_assmbl_Flp-typ_CpaB"/>
</dbReference>
<dbReference type="KEGG" id="ptaw:DW352_21835"/>
<dbReference type="Pfam" id="PF08666">
    <property type="entry name" value="SAF"/>
    <property type="match status" value="1"/>
</dbReference>
<feature type="domain" description="SAF" evidence="2">
    <location>
        <begin position="42"/>
        <end position="108"/>
    </location>
</feature>
<dbReference type="InterPro" id="IPR013974">
    <property type="entry name" value="SAF"/>
</dbReference>